<evidence type="ECO:0000313" key="3">
    <source>
        <dbReference type="WBParaSite" id="SCUD_0000954901-mRNA-1"/>
    </source>
</evidence>
<sequence>MRTSRGSYVASDHHPVVSKMKLKLRKHWTAGETELQRPNTSLFEGTKKIDQFKITLNIRFHAVQVLLEEDETVMKGNWKQIKEALTSTCKEVLNLMKHHHNEWISMETLDRIQKGRTERQQSKTAS</sequence>
<evidence type="ECO:0000313" key="2">
    <source>
        <dbReference type="Proteomes" id="UP000279833"/>
    </source>
</evidence>
<dbReference type="EMBL" id="UZAK01033293">
    <property type="protein sequence ID" value="VDP36072.1"/>
    <property type="molecule type" value="Genomic_DNA"/>
</dbReference>
<dbReference type="WBParaSite" id="SCUD_0000954901-mRNA-1">
    <property type="protein sequence ID" value="SCUD_0000954901-mRNA-1"/>
    <property type="gene ID" value="SCUD_0000954901"/>
</dbReference>
<proteinExistence type="predicted"/>
<gene>
    <name evidence="1" type="ORF">SCUD_LOCUS9549</name>
</gene>
<keyword evidence="2" id="KW-1185">Reference proteome</keyword>
<reference evidence="3" key="1">
    <citation type="submission" date="2016-06" db="UniProtKB">
        <authorList>
            <consortium name="WormBaseParasite"/>
        </authorList>
    </citation>
    <scope>IDENTIFICATION</scope>
</reference>
<organism evidence="3">
    <name type="scientific">Schistosoma curassoni</name>
    <dbReference type="NCBI Taxonomy" id="6186"/>
    <lineage>
        <taxon>Eukaryota</taxon>
        <taxon>Metazoa</taxon>
        <taxon>Spiralia</taxon>
        <taxon>Lophotrochozoa</taxon>
        <taxon>Platyhelminthes</taxon>
        <taxon>Trematoda</taxon>
        <taxon>Digenea</taxon>
        <taxon>Strigeidida</taxon>
        <taxon>Schistosomatoidea</taxon>
        <taxon>Schistosomatidae</taxon>
        <taxon>Schistosoma</taxon>
    </lineage>
</organism>
<reference evidence="1 2" key="2">
    <citation type="submission" date="2018-11" db="EMBL/GenBank/DDBJ databases">
        <authorList>
            <consortium name="Pathogen Informatics"/>
        </authorList>
    </citation>
    <scope>NUCLEOTIDE SEQUENCE [LARGE SCALE GENOMIC DNA]</scope>
    <source>
        <strain evidence="1">Dakar</strain>
        <strain evidence="2">Dakar, Senegal</strain>
    </source>
</reference>
<dbReference type="AlphaFoldDB" id="A0A183K3I3"/>
<evidence type="ECO:0000313" key="1">
    <source>
        <dbReference type="EMBL" id="VDP36072.1"/>
    </source>
</evidence>
<accession>A0A183K3I3</accession>
<protein>
    <submittedName>
        <fullName evidence="3">Endo/exonuclease/phosphatase domain-containing protein</fullName>
    </submittedName>
</protein>
<dbReference type="Proteomes" id="UP000279833">
    <property type="component" value="Unassembled WGS sequence"/>
</dbReference>
<name>A0A183K3I3_9TREM</name>